<proteinExistence type="predicted"/>
<feature type="region of interest" description="Disordered" evidence="3">
    <location>
        <begin position="669"/>
        <end position="699"/>
    </location>
</feature>
<feature type="compositionally biased region" description="Polar residues" evidence="3">
    <location>
        <begin position="392"/>
        <end position="408"/>
    </location>
</feature>
<dbReference type="InterPro" id="IPR029336">
    <property type="entry name" value="DUF4594"/>
</dbReference>
<feature type="region of interest" description="Disordered" evidence="3">
    <location>
        <begin position="307"/>
        <end position="409"/>
    </location>
</feature>
<dbReference type="Pfam" id="PF15266">
    <property type="entry name" value="DUF4594"/>
    <property type="match status" value="1"/>
</dbReference>
<feature type="region of interest" description="Disordered" evidence="3">
    <location>
        <begin position="1"/>
        <end position="184"/>
    </location>
</feature>
<reference evidence="5" key="1">
    <citation type="submission" date="2025-08" db="UniProtKB">
        <authorList>
            <consortium name="RefSeq"/>
        </authorList>
    </citation>
    <scope>IDENTIFICATION</scope>
    <source>
        <tissue evidence="5">Whole body</tissue>
    </source>
</reference>
<dbReference type="Proteomes" id="UP000694924">
    <property type="component" value="Unplaced"/>
</dbReference>
<name>A0ABM1J4R0_POLDO</name>
<feature type="compositionally biased region" description="Basic and acidic residues" evidence="3">
    <location>
        <begin position="1"/>
        <end position="33"/>
    </location>
</feature>
<evidence type="ECO:0000313" key="5">
    <source>
        <dbReference type="RefSeq" id="XP_015187448.1"/>
    </source>
</evidence>
<feature type="compositionally biased region" description="Basic and acidic residues" evidence="3">
    <location>
        <begin position="671"/>
        <end position="685"/>
    </location>
</feature>
<organism evidence="4 5">
    <name type="scientific">Polistes dominula</name>
    <name type="common">European paper wasp</name>
    <name type="synonym">Vespa dominula</name>
    <dbReference type="NCBI Taxonomy" id="743375"/>
    <lineage>
        <taxon>Eukaryota</taxon>
        <taxon>Metazoa</taxon>
        <taxon>Ecdysozoa</taxon>
        <taxon>Arthropoda</taxon>
        <taxon>Hexapoda</taxon>
        <taxon>Insecta</taxon>
        <taxon>Pterygota</taxon>
        <taxon>Neoptera</taxon>
        <taxon>Endopterygota</taxon>
        <taxon>Hymenoptera</taxon>
        <taxon>Apocrita</taxon>
        <taxon>Aculeata</taxon>
        <taxon>Vespoidea</taxon>
        <taxon>Vespidae</taxon>
        <taxon>Polistinae</taxon>
        <taxon>Polistini</taxon>
        <taxon>Polistes</taxon>
    </lineage>
</organism>
<feature type="compositionally biased region" description="Polar residues" evidence="3">
    <location>
        <begin position="353"/>
        <end position="362"/>
    </location>
</feature>
<evidence type="ECO:0000256" key="1">
    <source>
        <dbReference type="ARBA" id="ARBA00022553"/>
    </source>
</evidence>
<feature type="region of interest" description="Disordered" evidence="3">
    <location>
        <begin position="222"/>
        <end position="243"/>
    </location>
</feature>
<keyword evidence="1" id="KW-0597">Phosphoprotein</keyword>
<protein>
    <submittedName>
        <fullName evidence="5">Protein PFC0760c-like</fullName>
    </submittedName>
</protein>
<keyword evidence="2" id="KW-0175">Coiled coil</keyword>
<feature type="compositionally biased region" description="Basic and acidic residues" evidence="3">
    <location>
        <begin position="71"/>
        <end position="91"/>
    </location>
</feature>
<evidence type="ECO:0000256" key="3">
    <source>
        <dbReference type="SAM" id="MobiDB-lite"/>
    </source>
</evidence>
<dbReference type="GeneID" id="107072212"/>
<feature type="compositionally biased region" description="Basic residues" evidence="3">
    <location>
        <begin position="233"/>
        <end position="242"/>
    </location>
</feature>
<sequence>MAFSELEERISKIRQQNEEIKRRHEEVEEDKKNAAKSNALVQMVPSTVWPERKEPPEYSNPPKTNHKQKSATKEQSEHVQQHHPNDRRKGEGPPPDPKYNFLADAEREEYSTPNNQRDNTGNKNHSRSTRGNFKKRGMGKEGQQQKGRTYHGTHRDEHKPEYEAWRKERNRIDEDRISRQKTAEGNWRREWDNDKAHLVNEISKGDGKATLGDYSKKDGRYSDGSGYVSHNRGGYHKSHRGSPRNYHNNYDYSHMNAYDMPNLDTSSTSVSLDERTVVATDKSIKVTLNQSNLTKGPVLSVKVNSPSIAGTGRVGPRQRTRVTYSSHSDIDTNIYENGPFSRQKSFEDKTKGNHYNNVQRTVSLRRPQSQKKKENGAKSPFTQRKEFRKETSFANSSKHYENGSQSNFVRKEYKDSQKFHYPSKSPRTLHKNIKILKNDSADVTNDNNTIKDEKNEVVSNDNDVSIESDKIDIESPNEMKDDECIVENESKSDIEEKNNEIILQHSECSPSEEEMINENIESNEDDVNVISETIQDGINVVSETNQDDDDVNVVFETIQDDINVVSETNQDDDDVNVVSEIVQHNLNISEDKFEETIEDNIVVQLEKQDTQDTQETQDENKEIDNLTTIINNTTEDSCNTDNNTTSILQCISDLEDKKTDDLIQDNVSKMTNDEISKESSDRNDSDQNNDQNDIVAMNSSDKVSEIMIETCSEEALHPPIDKSVMALEENNEVPIEKSELLVNNINDQTTIENIEDSSSICINKVSSNSADIEQDKDVKSEEIIVEKKELQCQTEFESVVVENRTESDIVVTQANSEN</sequence>
<dbReference type="RefSeq" id="XP_015187448.1">
    <property type="nucleotide sequence ID" value="XM_015331962.1"/>
</dbReference>
<keyword evidence="4" id="KW-1185">Reference proteome</keyword>
<gene>
    <name evidence="5" type="primary">LOC107072212</name>
</gene>
<evidence type="ECO:0000313" key="4">
    <source>
        <dbReference type="Proteomes" id="UP000694924"/>
    </source>
</evidence>
<feature type="compositionally biased region" description="Basic and acidic residues" evidence="3">
    <location>
        <begin position="153"/>
        <end position="184"/>
    </location>
</feature>
<evidence type="ECO:0000256" key="2">
    <source>
        <dbReference type="ARBA" id="ARBA00023054"/>
    </source>
</evidence>
<feature type="compositionally biased region" description="Basic residues" evidence="3">
    <location>
        <begin position="124"/>
        <end position="137"/>
    </location>
</feature>
<accession>A0ABM1J4R0</accession>
<feature type="compositionally biased region" description="Polar residues" evidence="3">
    <location>
        <begin position="111"/>
        <end position="123"/>
    </location>
</feature>